<dbReference type="RefSeq" id="WP_119748011.1">
    <property type="nucleotide sequence ID" value="NZ_QVRA01000014.1"/>
</dbReference>
<dbReference type="GO" id="GO:0006508">
    <property type="term" value="P:proteolysis"/>
    <property type="evidence" value="ECO:0007669"/>
    <property type="project" value="InterPro"/>
</dbReference>
<protein>
    <recommendedName>
        <fullName evidence="1">Peptidase C14 caspase domain-containing protein</fullName>
    </recommendedName>
</protein>
<name>A0A418YQC8_9SPHN</name>
<keyword evidence="3" id="KW-1185">Reference proteome</keyword>
<sequence>MADDPALIFADNADRAGTHVLLIGIGDYPWLEDGSEYDPMEHEENAMGMGQLAAPSTSVRRLADWFLDHFVNEDRELASLSMILSEPQPSTYAHLRRTTPQCDLPRGSAAEVAEAAKQWIKRASKRRDNSVVIAFCGHGVHSGNPVLLCRDYGHNTENRFEGAIDFEQFRIALATRQPDTQLLLIDACRTPDLEADLLGQVAPGNPLLALKSLTERDNAPAVQSVHFATSLYTQAWGREDGASLFTEALLKALNGGAADNMSDWWVTTGRLHTVLNTYLQRLASSAGVIQRPAAQTQEFRLHKPKEIGVDLYVSCKEPAIWLEKIRIEALRKGNLAEKFDHLPPEDPAHPPPAECVMRLVNPSQNPADVLYDICARFDAQSQFADCSQQIIAYPPTVGCDLPVSKRQ</sequence>
<dbReference type="Pfam" id="PF00656">
    <property type="entry name" value="Peptidase_C14"/>
    <property type="match status" value="1"/>
</dbReference>
<dbReference type="InterPro" id="IPR029030">
    <property type="entry name" value="Caspase-like_dom_sf"/>
</dbReference>
<evidence type="ECO:0000313" key="3">
    <source>
        <dbReference type="Proteomes" id="UP000283469"/>
    </source>
</evidence>
<comment type="caution">
    <text evidence="2">The sequence shown here is derived from an EMBL/GenBank/DDBJ whole genome shotgun (WGS) entry which is preliminary data.</text>
</comment>
<accession>A0A418YQC8</accession>
<organism evidence="2 3">
    <name type="scientific">Sphingobium terrigena</name>
    <dbReference type="NCBI Taxonomy" id="2304063"/>
    <lineage>
        <taxon>Bacteria</taxon>
        <taxon>Pseudomonadati</taxon>
        <taxon>Pseudomonadota</taxon>
        <taxon>Alphaproteobacteria</taxon>
        <taxon>Sphingomonadales</taxon>
        <taxon>Sphingomonadaceae</taxon>
        <taxon>Sphingobium</taxon>
    </lineage>
</organism>
<evidence type="ECO:0000259" key="1">
    <source>
        <dbReference type="Pfam" id="PF00656"/>
    </source>
</evidence>
<dbReference type="Gene3D" id="3.40.50.1460">
    <property type="match status" value="1"/>
</dbReference>
<dbReference type="InterPro" id="IPR011600">
    <property type="entry name" value="Pept_C14_caspase"/>
</dbReference>
<feature type="domain" description="Peptidase C14 caspase" evidence="1">
    <location>
        <begin position="109"/>
        <end position="294"/>
    </location>
</feature>
<dbReference type="OrthoDB" id="9816009at2"/>
<dbReference type="GO" id="GO:0004197">
    <property type="term" value="F:cysteine-type endopeptidase activity"/>
    <property type="evidence" value="ECO:0007669"/>
    <property type="project" value="InterPro"/>
</dbReference>
<evidence type="ECO:0000313" key="2">
    <source>
        <dbReference type="EMBL" id="RJG53644.1"/>
    </source>
</evidence>
<proteinExistence type="predicted"/>
<gene>
    <name evidence="2" type="ORF">D0Z70_15460</name>
</gene>
<reference evidence="2 3" key="1">
    <citation type="submission" date="2018-08" db="EMBL/GenBank/DDBJ databases">
        <title>Sphingobium sp. EO9.</title>
        <authorList>
            <person name="Park Y."/>
            <person name="Kim K.H."/>
            <person name="Jeon C.O."/>
        </authorList>
    </citation>
    <scope>NUCLEOTIDE SEQUENCE [LARGE SCALE GENOMIC DNA]</scope>
    <source>
        <strain evidence="2 3">EO9</strain>
    </source>
</reference>
<dbReference type="AlphaFoldDB" id="A0A418YQC8"/>
<dbReference type="EMBL" id="QVRA01000014">
    <property type="protein sequence ID" value="RJG53644.1"/>
    <property type="molecule type" value="Genomic_DNA"/>
</dbReference>
<dbReference type="Proteomes" id="UP000283469">
    <property type="component" value="Unassembled WGS sequence"/>
</dbReference>
<dbReference type="SUPFAM" id="SSF52129">
    <property type="entry name" value="Caspase-like"/>
    <property type="match status" value="1"/>
</dbReference>